<dbReference type="Proteomes" id="UP001314169">
    <property type="component" value="Chromosome 16"/>
</dbReference>
<keyword evidence="2" id="KW-1185">Reference proteome</keyword>
<dbReference type="EMBL" id="OY882873">
    <property type="protein sequence ID" value="CAK6437684.1"/>
    <property type="molecule type" value="Genomic_DNA"/>
</dbReference>
<evidence type="ECO:0000313" key="1">
    <source>
        <dbReference type="EMBL" id="CAK6437684.1"/>
    </source>
</evidence>
<name>A0ABN9ZI00_PIPNA</name>
<gene>
    <name evidence="1" type="ORF">MPIPNATIZW_LOCUS5990</name>
</gene>
<organism evidence="1 2">
    <name type="scientific">Pipistrellus nathusii</name>
    <name type="common">Nathusius' pipistrelle</name>
    <dbReference type="NCBI Taxonomy" id="59473"/>
    <lineage>
        <taxon>Eukaryota</taxon>
        <taxon>Metazoa</taxon>
        <taxon>Chordata</taxon>
        <taxon>Craniata</taxon>
        <taxon>Vertebrata</taxon>
        <taxon>Euteleostomi</taxon>
        <taxon>Mammalia</taxon>
        <taxon>Eutheria</taxon>
        <taxon>Laurasiatheria</taxon>
        <taxon>Chiroptera</taxon>
        <taxon>Yangochiroptera</taxon>
        <taxon>Vespertilionidae</taxon>
        <taxon>Pipistrellus</taxon>
    </lineage>
</organism>
<evidence type="ECO:0000313" key="2">
    <source>
        <dbReference type="Proteomes" id="UP001314169"/>
    </source>
</evidence>
<accession>A0ABN9ZI00</accession>
<sequence length="105" mass="11944">MLLRGTEAPAPTVATLTPVSHLRCQELWEFEWALVTRHADRHAHLQMDNLLLLPSGPLPSPFSRTRVELEGTHCMVEGVSWEWSHRSQDSVELWLVLKPTCCGVF</sequence>
<protein>
    <submittedName>
        <fullName evidence="1">Uncharacterized protein</fullName>
    </submittedName>
</protein>
<proteinExistence type="predicted"/>
<reference evidence="1" key="1">
    <citation type="submission" date="2023-12" db="EMBL/GenBank/DDBJ databases">
        <authorList>
            <person name="Brown T."/>
        </authorList>
    </citation>
    <scope>NUCLEOTIDE SEQUENCE</scope>
</reference>